<organism evidence="4 5">
    <name type="scientific">Pontibacter aquaedesilientis</name>
    <dbReference type="NCBI Taxonomy" id="2766980"/>
    <lineage>
        <taxon>Bacteria</taxon>
        <taxon>Pseudomonadati</taxon>
        <taxon>Bacteroidota</taxon>
        <taxon>Cytophagia</taxon>
        <taxon>Cytophagales</taxon>
        <taxon>Hymenobacteraceae</taxon>
        <taxon>Pontibacter</taxon>
    </lineage>
</organism>
<dbReference type="PANTHER" id="PTHR42776:SF28">
    <property type="entry name" value="GLUTAMYL ENDOPEPTIDASE, CHLOROPLASTIC-RELATED"/>
    <property type="match status" value="1"/>
</dbReference>
<keyword evidence="5" id="KW-1185">Reference proteome</keyword>
<gene>
    <name evidence="4" type="ORF">H9Q13_06840</name>
</gene>
<dbReference type="Pfam" id="PF00326">
    <property type="entry name" value="Peptidase_S9"/>
    <property type="match status" value="1"/>
</dbReference>
<evidence type="ECO:0000259" key="3">
    <source>
        <dbReference type="Pfam" id="PF00326"/>
    </source>
</evidence>
<dbReference type="Gene3D" id="2.120.10.30">
    <property type="entry name" value="TolB, C-terminal domain"/>
    <property type="match status" value="1"/>
</dbReference>
<accession>A0ABR7XF01</accession>
<dbReference type="InterPro" id="IPR011042">
    <property type="entry name" value="6-blade_b-propeller_TolB-like"/>
</dbReference>
<proteinExistence type="predicted"/>
<feature type="domain" description="Peptidase S9 prolyl oligopeptidase catalytic" evidence="3">
    <location>
        <begin position="665"/>
        <end position="819"/>
    </location>
</feature>
<keyword evidence="1" id="KW-0378">Hydrolase</keyword>
<evidence type="ECO:0000256" key="1">
    <source>
        <dbReference type="ARBA" id="ARBA00022801"/>
    </source>
</evidence>
<dbReference type="SUPFAM" id="SSF53474">
    <property type="entry name" value="alpha/beta-Hydrolases"/>
    <property type="match status" value="1"/>
</dbReference>
<dbReference type="InterPro" id="IPR001375">
    <property type="entry name" value="Peptidase_S9_cat"/>
</dbReference>
<keyword evidence="2" id="KW-0732">Signal</keyword>
<dbReference type="EMBL" id="JACXAJ010000002">
    <property type="protein sequence ID" value="MBD1396875.1"/>
    <property type="molecule type" value="Genomic_DNA"/>
</dbReference>
<dbReference type="SUPFAM" id="SSF82171">
    <property type="entry name" value="DPP6 N-terminal domain-like"/>
    <property type="match status" value="1"/>
</dbReference>
<reference evidence="4 5" key="1">
    <citation type="submission" date="2020-09" db="EMBL/GenBank/DDBJ databases">
        <title>Genome sequencing and assembly of Pontibacter sp.</title>
        <authorList>
            <person name="Chhetri G."/>
        </authorList>
    </citation>
    <scope>NUCLEOTIDE SEQUENCE [LARGE SCALE GENOMIC DNA]</scope>
    <source>
        <strain evidence="4 5">JH31</strain>
    </source>
</reference>
<feature type="signal peptide" evidence="2">
    <location>
        <begin position="1"/>
        <end position="32"/>
    </location>
</feature>
<evidence type="ECO:0000313" key="5">
    <source>
        <dbReference type="Proteomes" id="UP000625551"/>
    </source>
</evidence>
<dbReference type="PANTHER" id="PTHR42776">
    <property type="entry name" value="SERINE PEPTIDASE S9 FAMILY MEMBER"/>
    <property type="match status" value="1"/>
</dbReference>
<sequence>MHLKSVYSSKRLTASLLGLLLLVGSPAPVAIAQANKEASNGYQRPPETMASIIDAPSTPGVSINSKGDWMLLLERAGYPSIEELAQPESRLAGLRINPATNGQSRASFINNIKVKQVNGGQEFPISGLPQNAQISYVTWSPDEKQIAFTVTNAQGIELWAAGIADRQAKKLTTATLNDAYSGRPFSWMPDSKALMVKFVDEKRGDMPKASLVPAGPNIQQNIGKANPSRTYQDLLKNQNDVQLFDYFMQTQLKLVSLDGKQQNIGQAGIIKSADVSPDGQYLLVETIQKPYSYLVPHYYFPYHVEVWSRDGKVVKQLAQLPLAEDIPIGFDNVAKGPRSYDWRPDKPATLYWAEAQDGGDASKEVKERDVVFMLEAPFSGKPAKLAGTKYRYRGVQWGNNNLALVNERLWKTRTERVVLVHPDKPAQTGTVLIERSYEDGYNDPGSPVYTKNQYGRSVLMTDKKGDNIYMISEGGSPEGNRPFLSEFNLKSKKAKILFRSEAPYYERPVDIIDLSNKRIITRRESEKDVPNYFVRDLGKKKITQVTSFPHPYPQLEGVQKELLQYERNDGVKLTAVLYLPKDYKKGDAVLPMLMWAYPREFKNAAAAGQVKSSPYEFTRISSGSPLFWVTRGYAVLDRTDFPIVGEGEAQPNDTYVEQLVASAEAAINKVVEMGVADRNRIAVGGHSYGAFMTGNLLAHSNLFAAGIARSGAYNRTLTPFGFQQEERTYWEAPEVYNRMSPFSAAHKVKTPILLIHGEADNNSGTFPIQSERFYNALKGHGATTRLVFLPHESHGYAARESILHMLWEMDNWLETYVKKRETASSKQ</sequence>
<comment type="caution">
    <text evidence="4">The sequence shown here is derived from an EMBL/GenBank/DDBJ whole genome shotgun (WGS) entry which is preliminary data.</text>
</comment>
<evidence type="ECO:0000313" key="4">
    <source>
        <dbReference type="EMBL" id="MBD1396875.1"/>
    </source>
</evidence>
<dbReference type="Proteomes" id="UP000625551">
    <property type="component" value="Unassembled WGS sequence"/>
</dbReference>
<feature type="chain" id="PRO_5047484843" evidence="2">
    <location>
        <begin position="33"/>
        <end position="827"/>
    </location>
</feature>
<evidence type="ECO:0000256" key="2">
    <source>
        <dbReference type="SAM" id="SignalP"/>
    </source>
</evidence>
<dbReference type="Gene3D" id="3.40.50.1820">
    <property type="entry name" value="alpha/beta hydrolase"/>
    <property type="match status" value="1"/>
</dbReference>
<name>A0ABR7XF01_9BACT</name>
<dbReference type="InterPro" id="IPR029058">
    <property type="entry name" value="AB_hydrolase_fold"/>
</dbReference>
<protein>
    <submittedName>
        <fullName evidence="4">S9 family peptidase</fullName>
    </submittedName>
</protein>
<dbReference type="RefSeq" id="WP_191183014.1">
    <property type="nucleotide sequence ID" value="NZ_JACXAJ010000002.1"/>
</dbReference>